<dbReference type="RefSeq" id="WP_139375231.1">
    <property type="nucleotide sequence ID" value="NZ_FUZF01000004.1"/>
</dbReference>
<protein>
    <submittedName>
        <fullName evidence="1">Uncharacterized protein</fullName>
    </submittedName>
</protein>
<gene>
    <name evidence="1" type="ORF">SAMN05660841_01522</name>
</gene>
<proteinExistence type="predicted"/>
<dbReference type="OrthoDB" id="711231at2"/>
<organism evidence="1 2">
    <name type="scientific">Sphingobacterium nematocida</name>
    <dbReference type="NCBI Taxonomy" id="1513896"/>
    <lineage>
        <taxon>Bacteria</taxon>
        <taxon>Pseudomonadati</taxon>
        <taxon>Bacteroidota</taxon>
        <taxon>Sphingobacteriia</taxon>
        <taxon>Sphingobacteriales</taxon>
        <taxon>Sphingobacteriaceae</taxon>
        <taxon>Sphingobacterium</taxon>
    </lineage>
</organism>
<accession>A0A1T5CQS6</accession>
<keyword evidence="2" id="KW-1185">Reference proteome</keyword>
<name>A0A1T5CQS6_9SPHI</name>
<dbReference type="AlphaFoldDB" id="A0A1T5CQS6"/>
<sequence>MVYTQTQQTAMSIFFDSNITFLLREGTITNSIIKMKRICNLLTRQSESFGDLERSIYLSQQEHGHVYYVDERSIPLLLGVCLTLNHLFPDSSDFAQLLLESNEETDRREFNAGVLADPQLSDIVAEYETHLSERFHDRTERQKLRVAILNLCAEFRFHITLSKTV</sequence>
<evidence type="ECO:0000313" key="1">
    <source>
        <dbReference type="EMBL" id="SKB61693.1"/>
    </source>
</evidence>
<dbReference type="STRING" id="1513896.SAMN05660841_01522"/>
<dbReference type="Proteomes" id="UP000190150">
    <property type="component" value="Unassembled WGS sequence"/>
</dbReference>
<evidence type="ECO:0000313" key="2">
    <source>
        <dbReference type="Proteomes" id="UP000190150"/>
    </source>
</evidence>
<reference evidence="2" key="1">
    <citation type="submission" date="2017-02" db="EMBL/GenBank/DDBJ databases">
        <authorList>
            <person name="Varghese N."/>
            <person name="Submissions S."/>
        </authorList>
    </citation>
    <scope>NUCLEOTIDE SEQUENCE [LARGE SCALE GENOMIC DNA]</scope>
    <source>
        <strain evidence="2">DSM 24091</strain>
    </source>
</reference>
<dbReference type="EMBL" id="FUZF01000004">
    <property type="protein sequence ID" value="SKB61693.1"/>
    <property type="molecule type" value="Genomic_DNA"/>
</dbReference>